<evidence type="ECO:0000256" key="8">
    <source>
        <dbReference type="SAM" id="MobiDB-lite"/>
    </source>
</evidence>
<dbReference type="GO" id="GO:0005789">
    <property type="term" value="C:endoplasmic reticulum membrane"/>
    <property type="evidence" value="ECO:0007669"/>
    <property type="project" value="UniProtKB-SubCell"/>
</dbReference>
<feature type="domain" description="Phosphatidic acid phosphatase type 2/haloperoxidase" evidence="10">
    <location>
        <begin position="131"/>
        <end position="246"/>
    </location>
</feature>
<comment type="subcellular location">
    <subcellularLocation>
        <location evidence="1">Endoplasmic reticulum membrane</location>
        <topology evidence="1">Multi-pass membrane protein</topology>
    </subcellularLocation>
</comment>
<feature type="transmembrane region" description="Helical" evidence="9">
    <location>
        <begin position="98"/>
        <end position="123"/>
    </location>
</feature>
<dbReference type="OrthoDB" id="301434at2759"/>
<accession>A0A813LVR0</accession>
<protein>
    <recommendedName>
        <fullName evidence="10">Phosphatidic acid phosphatase type 2/haloperoxidase domain-containing protein</fullName>
    </recommendedName>
</protein>
<dbReference type="GO" id="GO:0042392">
    <property type="term" value="F:sphingosine-1-phosphate phosphatase activity"/>
    <property type="evidence" value="ECO:0007669"/>
    <property type="project" value="TreeGrafter"/>
</dbReference>
<dbReference type="PANTHER" id="PTHR14969:SF28">
    <property type="entry name" value="DIHYDROSPHINGOSINE 1-PHOSPHATE PHOSPHATASE LCB3-RELATED"/>
    <property type="match status" value="1"/>
</dbReference>
<keyword evidence="4" id="KW-0256">Endoplasmic reticulum</keyword>
<evidence type="ECO:0000256" key="2">
    <source>
        <dbReference type="ARBA" id="ARBA00022692"/>
    </source>
</evidence>
<proteinExistence type="inferred from homology"/>
<reference evidence="11" key="1">
    <citation type="submission" date="2021-02" db="EMBL/GenBank/DDBJ databases">
        <authorList>
            <person name="Nowell W R."/>
        </authorList>
    </citation>
    <scope>NUCLEOTIDE SEQUENCE</scope>
    <source>
        <strain evidence="11">Ploen Becks lab</strain>
    </source>
</reference>
<comment type="caution">
    <text evidence="11">The sequence shown here is derived from an EMBL/GenBank/DDBJ whole genome shotgun (WGS) entry which is preliminary data.</text>
</comment>
<evidence type="ECO:0000256" key="7">
    <source>
        <dbReference type="ARBA" id="ARBA00038324"/>
    </source>
</evidence>
<evidence type="ECO:0000313" key="12">
    <source>
        <dbReference type="Proteomes" id="UP000663879"/>
    </source>
</evidence>
<evidence type="ECO:0000256" key="1">
    <source>
        <dbReference type="ARBA" id="ARBA00004477"/>
    </source>
</evidence>
<evidence type="ECO:0000256" key="3">
    <source>
        <dbReference type="ARBA" id="ARBA00022801"/>
    </source>
</evidence>
<feature type="transmembrane region" description="Helical" evidence="9">
    <location>
        <begin position="202"/>
        <end position="223"/>
    </location>
</feature>
<dbReference type="CDD" id="cd03388">
    <property type="entry name" value="PAP2_SPPase1"/>
    <property type="match status" value="1"/>
</dbReference>
<dbReference type="PANTHER" id="PTHR14969">
    <property type="entry name" value="SPHINGOSINE-1-PHOSPHATE PHOSPHOHYDROLASE"/>
    <property type="match status" value="1"/>
</dbReference>
<keyword evidence="5 9" id="KW-1133">Transmembrane helix</keyword>
<keyword evidence="3" id="KW-0378">Hydrolase</keyword>
<dbReference type="GO" id="GO:0006670">
    <property type="term" value="P:sphingosine metabolic process"/>
    <property type="evidence" value="ECO:0007669"/>
    <property type="project" value="TreeGrafter"/>
</dbReference>
<dbReference type="Proteomes" id="UP000663879">
    <property type="component" value="Unassembled WGS sequence"/>
</dbReference>
<name>A0A813LVR0_9BILA</name>
<comment type="similarity">
    <text evidence="7">Belongs to the type 2 lipid phosphate phosphatase family.</text>
</comment>
<dbReference type="EMBL" id="CAJNOC010000008">
    <property type="protein sequence ID" value="CAF0704718.1"/>
    <property type="molecule type" value="Genomic_DNA"/>
</dbReference>
<dbReference type="SMART" id="SM00014">
    <property type="entry name" value="acidPPc"/>
    <property type="match status" value="1"/>
</dbReference>
<feature type="transmembrane region" description="Helical" evidence="9">
    <location>
        <begin position="290"/>
        <end position="306"/>
    </location>
</feature>
<organism evidence="11 12">
    <name type="scientific">Brachionus calyciflorus</name>
    <dbReference type="NCBI Taxonomy" id="104777"/>
    <lineage>
        <taxon>Eukaryota</taxon>
        <taxon>Metazoa</taxon>
        <taxon>Spiralia</taxon>
        <taxon>Gnathifera</taxon>
        <taxon>Rotifera</taxon>
        <taxon>Eurotatoria</taxon>
        <taxon>Monogononta</taxon>
        <taxon>Pseudotrocha</taxon>
        <taxon>Ploima</taxon>
        <taxon>Brachionidae</taxon>
        <taxon>Brachionus</taxon>
    </lineage>
</organism>
<keyword evidence="12" id="KW-1185">Reference proteome</keyword>
<keyword evidence="2 9" id="KW-0812">Transmembrane</keyword>
<evidence type="ECO:0000256" key="5">
    <source>
        <dbReference type="ARBA" id="ARBA00022989"/>
    </source>
</evidence>
<evidence type="ECO:0000256" key="6">
    <source>
        <dbReference type="ARBA" id="ARBA00023136"/>
    </source>
</evidence>
<dbReference type="InterPro" id="IPR000326">
    <property type="entry name" value="PAP2/HPO"/>
</dbReference>
<evidence type="ECO:0000259" key="10">
    <source>
        <dbReference type="SMART" id="SM00014"/>
    </source>
</evidence>
<feature type="transmembrane region" description="Helical" evidence="9">
    <location>
        <begin position="384"/>
        <end position="404"/>
    </location>
</feature>
<evidence type="ECO:0000313" key="11">
    <source>
        <dbReference type="EMBL" id="CAF0704718.1"/>
    </source>
</evidence>
<sequence length="418" mass="48146">MFNLIGYLNSPHLVANFQKIFGIEPTFESKSSNVSKVPLNLSPKIKKRSPLRKEQSKNNEITTNNQTKHKRNSSNPKKLVNITDHNHLIANTLIHNRFWYYFFHLGAAMGNEIFYCLFFPFWFWNVDGAIARKVAFLWGMFMYVGQATKDILCMPRPASPPVVKLEERYIAEYGFPSTHAMVSAGLPISLLVLSYSRYNIDLPISIGMVVSFCCWVCCSRLYLGMHSILDVVAGVLYSILVLILVMPILEPIDHFILEHHFSPLVVFTCGYLICHFYPSLKQWSTARGDTAIIIGSVIGFSIGSFLNNKFGFLHKPDEPPLYDIHFPTAIGYLLGILRTILGLILLLCTRQFFKKFLLKFLCHINRMDHKNSENKKEKKIELPYNYLTYFAIGVNTAFTFPFLFRLLKIERDYSYTEL</sequence>
<dbReference type="AlphaFoldDB" id="A0A813LVR0"/>
<feature type="transmembrane region" description="Helical" evidence="9">
    <location>
        <begin position="326"/>
        <end position="349"/>
    </location>
</feature>
<feature type="transmembrane region" description="Helical" evidence="9">
    <location>
        <begin position="228"/>
        <end position="249"/>
    </location>
</feature>
<evidence type="ECO:0000256" key="9">
    <source>
        <dbReference type="SAM" id="Phobius"/>
    </source>
</evidence>
<dbReference type="SUPFAM" id="SSF48317">
    <property type="entry name" value="Acid phosphatase/Vanadium-dependent haloperoxidase"/>
    <property type="match status" value="1"/>
</dbReference>
<gene>
    <name evidence="11" type="ORF">OXX778_LOCUS186</name>
</gene>
<feature type="transmembrane region" description="Helical" evidence="9">
    <location>
        <begin position="261"/>
        <end position="278"/>
    </location>
</feature>
<evidence type="ECO:0000256" key="4">
    <source>
        <dbReference type="ARBA" id="ARBA00022824"/>
    </source>
</evidence>
<dbReference type="InterPro" id="IPR036938">
    <property type="entry name" value="PAP2/HPO_sf"/>
</dbReference>
<feature type="region of interest" description="Disordered" evidence="8">
    <location>
        <begin position="47"/>
        <end position="77"/>
    </location>
</feature>
<dbReference type="Gene3D" id="1.20.144.10">
    <property type="entry name" value="Phosphatidic acid phosphatase type 2/haloperoxidase"/>
    <property type="match status" value="1"/>
</dbReference>
<keyword evidence="6 9" id="KW-0472">Membrane</keyword>
<dbReference type="Pfam" id="PF01569">
    <property type="entry name" value="PAP2"/>
    <property type="match status" value="1"/>
</dbReference>